<dbReference type="SUPFAM" id="SSF46785">
    <property type="entry name" value="Winged helix' DNA-binding domain"/>
    <property type="match status" value="1"/>
</dbReference>
<evidence type="ECO:0000313" key="8">
    <source>
        <dbReference type="EMBL" id="RSU13789.1"/>
    </source>
</evidence>
<dbReference type="SUPFAM" id="SSF55781">
    <property type="entry name" value="GAF domain-like"/>
    <property type="match status" value="1"/>
</dbReference>
<proteinExistence type="inferred from homology"/>
<dbReference type="InterPro" id="IPR036390">
    <property type="entry name" value="WH_DNA-bd_sf"/>
</dbReference>
<dbReference type="NCBIfam" id="TIGR00331">
    <property type="entry name" value="hrcA"/>
    <property type="match status" value="1"/>
</dbReference>
<evidence type="ECO:0000256" key="5">
    <source>
        <dbReference type="HAMAP-Rule" id="MF_00081"/>
    </source>
</evidence>
<keyword evidence="1 5" id="KW-0678">Repressor</keyword>
<keyword evidence="9" id="KW-1185">Reference proteome</keyword>
<dbReference type="GO" id="GO:0045892">
    <property type="term" value="P:negative regulation of DNA-templated transcription"/>
    <property type="evidence" value="ECO:0007669"/>
    <property type="project" value="UniProtKB-UniRule"/>
</dbReference>
<sequence>MLSERQLNILHLLINIYTDTDYPVGSKTLMNAGIKASSATIRNDLAKLEDEGYIKKTHSSSGRIPSIKGYRYYVDHLMTPVRVSPSEQHLIRESLGKNVNAISDIVEQSAKILSDLTSYTAFSLGPEMKERKLTGFRIIPLNANQLIAVIVTDRGNVESQVFTIPESISSSDIEKITAIINDKLIGEHLLTVYHKLRTEIPIILQRYFNNSANVMVLFENVFESVFEEQLFISGKMNLLDFDILSDVSQFKSIYSFISDREELTELLIPKNEGIEIKIGKELQNKLLENMSLITASYEVTNHGRGVIALLGPTNMSYSRLMGVVDAFRTELTHQLLAYYHILDSPVNES</sequence>
<dbReference type="InterPro" id="IPR029016">
    <property type="entry name" value="GAF-like_dom_sf"/>
</dbReference>
<name>A0A430B0F7_9ENTE</name>
<keyword evidence="3 5" id="KW-0346">Stress response</keyword>
<reference evidence="8 9" key="1">
    <citation type="submission" date="2017-05" db="EMBL/GenBank/DDBJ databases">
        <title>Vagococcus spp. assemblies.</title>
        <authorList>
            <person name="Gulvik C.A."/>
        </authorList>
    </citation>
    <scope>NUCLEOTIDE SEQUENCE [LARGE SCALE GENOMIC DNA]</scope>
    <source>
        <strain evidence="8 9">LMG 24798</strain>
    </source>
</reference>
<dbReference type="PIRSF" id="PIRSF005485">
    <property type="entry name" value="HrcA"/>
    <property type="match status" value="1"/>
</dbReference>
<keyword evidence="4 5" id="KW-0804">Transcription</keyword>
<protein>
    <recommendedName>
        <fullName evidence="5">Heat-inducible transcription repressor HrcA</fullName>
    </recommendedName>
</protein>
<dbReference type="Gene3D" id="3.30.390.60">
    <property type="entry name" value="Heat-inducible transcription repressor hrca homolog, domain 3"/>
    <property type="match status" value="1"/>
</dbReference>
<dbReference type="GO" id="GO:0003700">
    <property type="term" value="F:DNA-binding transcription factor activity"/>
    <property type="evidence" value="ECO:0007669"/>
    <property type="project" value="InterPro"/>
</dbReference>
<dbReference type="Pfam" id="PF08220">
    <property type="entry name" value="HTH_DeoR"/>
    <property type="match status" value="1"/>
</dbReference>
<dbReference type="HAMAP" id="MF_00081">
    <property type="entry name" value="HrcA"/>
    <property type="match status" value="1"/>
</dbReference>
<comment type="caution">
    <text evidence="8">The sequence shown here is derived from an EMBL/GenBank/DDBJ whole genome shotgun (WGS) entry which is preliminary data.</text>
</comment>
<evidence type="ECO:0000259" key="6">
    <source>
        <dbReference type="Pfam" id="PF01628"/>
    </source>
</evidence>
<dbReference type="Gene3D" id="1.10.10.10">
    <property type="entry name" value="Winged helix-like DNA-binding domain superfamily/Winged helix DNA-binding domain"/>
    <property type="match status" value="1"/>
</dbReference>
<dbReference type="Pfam" id="PF01628">
    <property type="entry name" value="HrcA"/>
    <property type="match status" value="1"/>
</dbReference>
<feature type="domain" description="Heat-inducible transcription repressor HrcA C-terminal" evidence="6">
    <location>
        <begin position="104"/>
        <end position="321"/>
    </location>
</feature>
<dbReference type="InterPro" id="IPR023120">
    <property type="entry name" value="WHTH_transcript_rep_HrcA_IDD"/>
</dbReference>
<dbReference type="AlphaFoldDB" id="A0A430B0F7"/>
<dbReference type="Gene3D" id="3.30.450.40">
    <property type="match status" value="1"/>
</dbReference>
<dbReference type="Proteomes" id="UP000286773">
    <property type="component" value="Unassembled WGS sequence"/>
</dbReference>
<dbReference type="InterPro" id="IPR021153">
    <property type="entry name" value="HrcA_C"/>
</dbReference>
<dbReference type="OrthoDB" id="9783139at2"/>
<evidence type="ECO:0000256" key="4">
    <source>
        <dbReference type="ARBA" id="ARBA00023163"/>
    </source>
</evidence>
<dbReference type="PANTHER" id="PTHR34824">
    <property type="entry name" value="HEAT-INDUCIBLE TRANSCRIPTION REPRESSOR HRCA"/>
    <property type="match status" value="1"/>
</dbReference>
<evidence type="ECO:0000313" key="9">
    <source>
        <dbReference type="Proteomes" id="UP000286773"/>
    </source>
</evidence>
<dbReference type="EMBL" id="NGKC01000002">
    <property type="protein sequence ID" value="RSU13789.1"/>
    <property type="molecule type" value="Genomic_DNA"/>
</dbReference>
<evidence type="ECO:0000259" key="7">
    <source>
        <dbReference type="Pfam" id="PF08220"/>
    </source>
</evidence>
<gene>
    <name evidence="5" type="primary">hrcA</name>
    <name evidence="8" type="ORF">CBF27_02505</name>
</gene>
<dbReference type="InterPro" id="IPR002571">
    <property type="entry name" value="HrcA"/>
</dbReference>
<accession>A0A430B0F7</accession>
<dbReference type="GO" id="GO:0003677">
    <property type="term" value="F:DNA binding"/>
    <property type="evidence" value="ECO:0007669"/>
    <property type="project" value="InterPro"/>
</dbReference>
<comment type="function">
    <text evidence="5">Negative regulator of class I heat shock genes (grpE-dnaK-dnaJ and groELS operons). Prevents heat-shock induction of these operons.</text>
</comment>
<dbReference type="PANTHER" id="PTHR34824:SF1">
    <property type="entry name" value="HEAT-INDUCIBLE TRANSCRIPTION REPRESSOR HRCA"/>
    <property type="match status" value="1"/>
</dbReference>
<evidence type="ECO:0000256" key="2">
    <source>
        <dbReference type="ARBA" id="ARBA00023015"/>
    </source>
</evidence>
<dbReference type="InterPro" id="IPR036388">
    <property type="entry name" value="WH-like_DNA-bd_sf"/>
</dbReference>
<organism evidence="8 9">
    <name type="scientific">Vagococcus acidifermentans</name>
    <dbReference type="NCBI Taxonomy" id="564710"/>
    <lineage>
        <taxon>Bacteria</taxon>
        <taxon>Bacillati</taxon>
        <taxon>Bacillota</taxon>
        <taxon>Bacilli</taxon>
        <taxon>Lactobacillales</taxon>
        <taxon>Enterococcaceae</taxon>
        <taxon>Vagococcus</taxon>
    </lineage>
</organism>
<feature type="domain" description="HTH deoR-type" evidence="7">
    <location>
        <begin position="35"/>
        <end position="58"/>
    </location>
</feature>
<dbReference type="RefSeq" id="WP_126812085.1">
    <property type="nucleotide sequence ID" value="NZ_NGKC01000002.1"/>
</dbReference>
<dbReference type="InterPro" id="IPR001034">
    <property type="entry name" value="DeoR_HTH"/>
</dbReference>
<keyword evidence="2 5" id="KW-0805">Transcription regulation</keyword>
<evidence type="ECO:0000256" key="1">
    <source>
        <dbReference type="ARBA" id="ARBA00022491"/>
    </source>
</evidence>
<comment type="similarity">
    <text evidence="5">Belongs to the HrcA family.</text>
</comment>
<evidence type="ECO:0000256" key="3">
    <source>
        <dbReference type="ARBA" id="ARBA00023016"/>
    </source>
</evidence>